<dbReference type="InterPro" id="IPR002129">
    <property type="entry name" value="PyrdxlP-dep_de-COase"/>
</dbReference>
<evidence type="ECO:0000313" key="8">
    <source>
        <dbReference type="Proteomes" id="UP000000366"/>
    </source>
</evidence>
<dbReference type="PANTHER" id="PTHR11999:SF70">
    <property type="entry name" value="MIP05841P"/>
    <property type="match status" value="1"/>
</dbReference>
<keyword evidence="4 6" id="KW-0456">Lyase</keyword>
<name>A2SL52_METPP</name>
<feature type="modified residue" description="N6-(pyridoxal phosphate)lysine" evidence="5">
    <location>
        <position position="310"/>
    </location>
</feature>
<dbReference type="PRINTS" id="PR00800">
    <property type="entry name" value="YHDCRBOXLASE"/>
</dbReference>
<dbReference type="InterPro" id="IPR015421">
    <property type="entry name" value="PyrdxlP-dep_Trfase_major"/>
</dbReference>
<dbReference type="Proteomes" id="UP000000366">
    <property type="component" value="Chromosome"/>
</dbReference>
<dbReference type="Gene3D" id="1.20.1340.10">
    <property type="entry name" value="dopa decarboxylase, N-terminal domain"/>
    <property type="match status" value="1"/>
</dbReference>
<evidence type="ECO:0000256" key="6">
    <source>
        <dbReference type="RuleBase" id="RU000382"/>
    </source>
</evidence>
<dbReference type="eggNOG" id="COG0076">
    <property type="taxonomic scope" value="Bacteria"/>
</dbReference>
<dbReference type="AlphaFoldDB" id="A2SL52"/>
<protein>
    <submittedName>
        <fullName evidence="7">Aromatic-L-amino-acid decarboxylase</fullName>
    </submittedName>
</protein>
<dbReference type="STRING" id="420662.Mpe_A3338"/>
<dbReference type="EMBL" id="CP000555">
    <property type="protein sequence ID" value="ABM96291.1"/>
    <property type="molecule type" value="Genomic_DNA"/>
</dbReference>
<proteinExistence type="inferred from homology"/>
<dbReference type="RefSeq" id="WP_011830912.1">
    <property type="nucleotide sequence ID" value="NC_008825.1"/>
</dbReference>
<dbReference type="SUPFAM" id="SSF53383">
    <property type="entry name" value="PLP-dependent transferases"/>
    <property type="match status" value="1"/>
</dbReference>
<dbReference type="KEGG" id="mpt:Mpe_A3338"/>
<accession>A2SL52</accession>
<evidence type="ECO:0000256" key="5">
    <source>
        <dbReference type="PIRSR" id="PIRSR602129-50"/>
    </source>
</evidence>
<keyword evidence="8" id="KW-1185">Reference proteome</keyword>
<keyword evidence="2" id="KW-0210">Decarboxylase</keyword>
<dbReference type="InterPro" id="IPR021115">
    <property type="entry name" value="Pyridoxal-P_BS"/>
</dbReference>
<dbReference type="GO" id="GO:0006520">
    <property type="term" value="P:amino acid metabolic process"/>
    <property type="evidence" value="ECO:0007669"/>
    <property type="project" value="InterPro"/>
</dbReference>
<evidence type="ECO:0000256" key="3">
    <source>
        <dbReference type="ARBA" id="ARBA00022898"/>
    </source>
</evidence>
<evidence type="ECO:0000313" key="7">
    <source>
        <dbReference type="EMBL" id="ABM96291.1"/>
    </source>
</evidence>
<dbReference type="GO" id="GO:0019752">
    <property type="term" value="P:carboxylic acid metabolic process"/>
    <property type="evidence" value="ECO:0007669"/>
    <property type="project" value="InterPro"/>
</dbReference>
<sequence length="492" mass="51889">MPTEPESPAREAALAMAPAQFRALGHALVDRIADMMAALPQRPVSHGETPAEVRALVGDGPLPRAGTDPAALLDGAATLLFEHSLRSGHPRFHGYISASPAPIGVLAELLAAALNANVALWHAAPLASEIEAQTVRWLAELVGYPAGCGGLLTSGGTLANLVALLAARRAVRPAVREQGLRAVAPLAVYASTQTHAWLHKAVDIAGLGLQAVRRIPTDAEQRLDVGALAASIEADLAAGVQPLMAVGTAGTVSTGAIDPLPAMAALCRRHGLWFHVDGAYGAPAACLGDAAPADLPGLREADSLALDPHKWLYAPIEAGCVLVRDPRHLLDAFSQRPPYYGAPRDDEGVNFHELGPQNTRGFRALKVWLALRMAGREGYRQMIGDDIALARRLRERVQATPRLEAGPGGLSIATLRYRPDPREAHDEAALDALNRRLLERLQHDGRAWLGPAVVDGRFWLRACIVNFGTGAAEVDALPALVLELGDALSAGA</sequence>
<dbReference type="InterPro" id="IPR010977">
    <property type="entry name" value="Aromatic_deC"/>
</dbReference>
<evidence type="ECO:0000256" key="1">
    <source>
        <dbReference type="ARBA" id="ARBA00001933"/>
    </source>
</evidence>
<dbReference type="PANTHER" id="PTHR11999">
    <property type="entry name" value="GROUP II PYRIDOXAL-5-PHOSPHATE DECARBOXYLASE"/>
    <property type="match status" value="1"/>
</dbReference>
<evidence type="ECO:0000256" key="2">
    <source>
        <dbReference type="ARBA" id="ARBA00022793"/>
    </source>
</evidence>
<dbReference type="PROSITE" id="PS00392">
    <property type="entry name" value="DDC_GAD_HDC_YDC"/>
    <property type="match status" value="1"/>
</dbReference>
<comment type="cofactor">
    <cofactor evidence="1 5 6">
        <name>pyridoxal 5'-phosphate</name>
        <dbReference type="ChEBI" id="CHEBI:597326"/>
    </cofactor>
</comment>
<dbReference type="Gene3D" id="3.90.1150.170">
    <property type="match status" value="1"/>
</dbReference>
<comment type="similarity">
    <text evidence="6">Belongs to the group II decarboxylase family.</text>
</comment>
<dbReference type="Gene3D" id="3.40.640.10">
    <property type="entry name" value="Type I PLP-dependent aspartate aminotransferase-like (Major domain)"/>
    <property type="match status" value="1"/>
</dbReference>
<dbReference type="HOGENOM" id="CLU_011856_0_4_4"/>
<organism evidence="7 8">
    <name type="scientific">Methylibium petroleiphilum (strain ATCC BAA-1232 / LMG 22953 / PM1)</name>
    <dbReference type="NCBI Taxonomy" id="420662"/>
    <lineage>
        <taxon>Bacteria</taxon>
        <taxon>Pseudomonadati</taxon>
        <taxon>Pseudomonadota</taxon>
        <taxon>Betaproteobacteria</taxon>
        <taxon>Burkholderiales</taxon>
        <taxon>Sphaerotilaceae</taxon>
        <taxon>Methylibium</taxon>
    </lineage>
</organism>
<dbReference type="InterPro" id="IPR015424">
    <property type="entry name" value="PyrdxlP-dep_Trfase"/>
</dbReference>
<gene>
    <name evidence="7" type="ordered locus">Mpe_A3338</name>
</gene>
<reference evidence="7 8" key="1">
    <citation type="journal article" date="2007" name="J. Bacteriol.">
        <title>Whole-genome analysis of the methyl tert-butyl ether-degrading beta-proteobacterium Methylibium petroleiphilum PM1.</title>
        <authorList>
            <person name="Kane S.R."/>
            <person name="Chakicherla A.Y."/>
            <person name="Chain P.S.G."/>
            <person name="Schmidt R."/>
            <person name="Shin M.W."/>
            <person name="Legler T.C."/>
            <person name="Scow K.M."/>
            <person name="Larimer F.W."/>
            <person name="Lucas S.M."/>
            <person name="Richardson P.M."/>
            <person name="Hristova K.R."/>
        </authorList>
    </citation>
    <scope>NUCLEOTIDE SEQUENCE [LARGE SCALE GENOMIC DNA]</scope>
    <source>
        <strain evidence="8">ATCC BAA-1232 / LMG 22953 / PM1</strain>
    </source>
</reference>
<dbReference type="GO" id="GO:0016831">
    <property type="term" value="F:carboxy-lyase activity"/>
    <property type="evidence" value="ECO:0007669"/>
    <property type="project" value="UniProtKB-KW"/>
</dbReference>
<dbReference type="Pfam" id="PF00282">
    <property type="entry name" value="Pyridoxal_deC"/>
    <property type="match status" value="1"/>
</dbReference>
<keyword evidence="3 5" id="KW-0663">Pyridoxal phosphate</keyword>
<evidence type="ECO:0000256" key="4">
    <source>
        <dbReference type="ARBA" id="ARBA00023239"/>
    </source>
</evidence>
<dbReference type="GO" id="GO:0030170">
    <property type="term" value="F:pyridoxal phosphate binding"/>
    <property type="evidence" value="ECO:0007669"/>
    <property type="project" value="InterPro"/>
</dbReference>